<dbReference type="RefSeq" id="WP_011384188.1">
    <property type="nucleotide sequence ID" value="NC_007626.1"/>
</dbReference>
<proteinExistence type="predicted"/>
<evidence type="ECO:0000313" key="1">
    <source>
        <dbReference type="EMBL" id="BAE50587.1"/>
    </source>
</evidence>
<gene>
    <name evidence="1" type="ordered locus">amb1783</name>
</gene>
<dbReference type="Proteomes" id="UP000007058">
    <property type="component" value="Chromosome"/>
</dbReference>
<dbReference type="EMBL" id="AP007255">
    <property type="protein sequence ID" value="BAE50587.1"/>
    <property type="molecule type" value="Genomic_DNA"/>
</dbReference>
<keyword evidence="2" id="KW-1185">Reference proteome</keyword>
<accession>Q2W6D8</accession>
<reference evidence="1 2" key="1">
    <citation type="journal article" date="2005" name="DNA Res.">
        <title>Complete genome sequence of the facultative anaerobic magnetotactic bacterium Magnetospirillum sp. strain AMB-1.</title>
        <authorList>
            <person name="Matsunaga T."/>
            <person name="Okamura Y."/>
            <person name="Fukuda Y."/>
            <person name="Wahyudi A.T."/>
            <person name="Murase Y."/>
            <person name="Takeyama H."/>
        </authorList>
    </citation>
    <scope>NUCLEOTIDE SEQUENCE [LARGE SCALE GENOMIC DNA]</scope>
    <source>
        <strain evidence="2">ATCC 700264 / AMB-1</strain>
    </source>
</reference>
<organism evidence="1 2">
    <name type="scientific">Paramagnetospirillum magneticum (strain ATCC 700264 / AMB-1)</name>
    <name type="common">Magnetospirillum magneticum</name>
    <dbReference type="NCBI Taxonomy" id="342108"/>
    <lineage>
        <taxon>Bacteria</taxon>
        <taxon>Pseudomonadati</taxon>
        <taxon>Pseudomonadota</taxon>
        <taxon>Alphaproteobacteria</taxon>
        <taxon>Rhodospirillales</taxon>
        <taxon>Magnetospirillaceae</taxon>
        <taxon>Paramagnetospirillum</taxon>
    </lineage>
</organism>
<dbReference type="STRING" id="342108.amb1783"/>
<dbReference type="AlphaFoldDB" id="Q2W6D8"/>
<dbReference type="OrthoDB" id="7360543at2"/>
<name>Q2W6D8_PARM1</name>
<evidence type="ECO:0000313" key="2">
    <source>
        <dbReference type="Proteomes" id="UP000007058"/>
    </source>
</evidence>
<dbReference type="HOGENOM" id="CLU_2569741_0_0_5"/>
<sequence length="81" mass="9202">MAQWLTDLIAILQDEYAAQDIAWIEVGWDTKRRRLIAIRWPAGAQSEAMQDHLNGRIEADGGKWERMQAEIAAIKAAIPKE</sequence>
<protein>
    <submittedName>
        <fullName evidence="1">Uncharacterized protein</fullName>
    </submittedName>
</protein>
<dbReference type="KEGG" id="mag:amb1783"/>